<evidence type="ECO:0000313" key="1">
    <source>
        <dbReference type="EMBL" id="KAH7029452.1"/>
    </source>
</evidence>
<dbReference type="AlphaFoldDB" id="A0A9P8Y7F9"/>
<accession>A0A9P8Y7F9</accession>
<keyword evidence="2" id="KW-1185">Reference proteome</keyword>
<dbReference type="GeneID" id="70177783"/>
<sequence length="83" mass="9642">MSTLNRIRLSNLLDYLRKAWSNDHHHRRTCNRQTCKKIGKKESANQGKDTKRCRTSRLDPSTLLTSSCLPVCSPWFDHFPGVQ</sequence>
<proteinExistence type="predicted"/>
<gene>
    <name evidence="1" type="ORF">B0I36DRAFT_132938</name>
</gene>
<dbReference type="EMBL" id="JAGTJQ010000006">
    <property type="protein sequence ID" value="KAH7029452.1"/>
    <property type="molecule type" value="Genomic_DNA"/>
</dbReference>
<organism evidence="1 2">
    <name type="scientific">Microdochium trichocladiopsis</name>
    <dbReference type="NCBI Taxonomy" id="1682393"/>
    <lineage>
        <taxon>Eukaryota</taxon>
        <taxon>Fungi</taxon>
        <taxon>Dikarya</taxon>
        <taxon>Ascomycota</taxon>
        <taxon>Pezizomycotina</taxon>
        <taxon>Sordariomycetes</taxon>
        <taxon>Xylariomycetidae</taxon>
        <taxon>Xylariales</taxon>
        <taxon>Microdochiaceae</taxon>
        <taxon>Microdochium</taxon>
    </lineage>
</organism>
<protein>
    <submittedName>
        <fullName evidence="1">Uncharacterized protein</fullName>
    </submittedName>
</protein>
<comment type="caution">
    <text evidence="1">The sequence shown here is derived from an EMBL/GenBank/DDBJ whole genome shotgun (WGS) entry which is preliminary data.</text>
</comment>
<name>A0A9P8Y7F9_9PEZI</name>
<evidence type="ECO:0000313" key="2">
    <source>
        <dbReference type="Proteomes" id="UP000756346"/>
    </source>
</evidence>
<reference evidence="1" key="1">
    <citation type="journal article" date="2021" name="Nat. Commun.">
        <title>Genetic determinants of endophytism in the Arabidopsis root mycobiome.</title>
        <authorList>
            <person name="Mesny F."/>
            <person name="Miyauchi S."/>
            <person name="Thiergart T."/>
            <person name="Pickel B."/>
            <person name="Atanasova L."/>
            <person name="Karlsson M."/>
            <person name="Huettel B."/>
            <person name="Barry K.W."/>
            <person name="Haridas S."/>
            <person name="Chen C."/>
            <person name="Bauer D."/>
            <person name="Andreopoulos W."/>
            <person name="Pangilinan J."/>
            <person name="LaButti K."/>
            <person name="Riley R."/>
            <person name="Lipzen A."/>
            <person name="Clum A."/>
            <person name="Drula E."/>
            <person name="Henrissat B."/>
            <person name="Kohler A."/>
            <person name="Grigoriev I.V."/>
            <person name="Martin F.M."/>
            <person name="Hacquard S."/>
        </authorList>
    </citation>
    <scope>NUCLEOTIDE SEQUENCE</scope>
    <source>
        <strain evidence="1">MPI-CAGE-CH-0230</strain>
    </source>
</reference>
<dbReference type="RefSeq" id="XP_046011740.1">
    <property type="nucleotide sequence ID" value="XM_046148237.1"/>
</dbReference>
<dbReference type="Proteomes" id="UP000756346">
    <property type="component" value="Unassembled WGS sequence"/>
</dbReference>